<proteinExistence type="predicted"/>
<gene>
    <name evidence="1" type="ORF">S06H3_47304</name>
</gene>
<evidence type="ECO:0008006" key="2">
    <source>
        <dbReference type="Google" id="ProtNLM"/>
    </source>
</evidence>
<dbReference type="AlphaFoldDB" id="X1NTK5"/>
<comment type="caution">
    <text evidence="1">The sequence shown here is derived from an EMBL/GenBank/DDBJ whole genome shotgun (WGS) entry which is preliminary data.</text>
</comment>
<evidence type="ECO:0000313" key="1">
    <source>
        <dbReference type="EMBL" id="GAI33536.1"/>
    </source>
</evidence>
<name>X1NTK5_9ZZZZ</name>
<feature type="non-terminal residue" evidence="1">
    <location>
        <position position="257"/>
    </location>
</feature>
<organism evidence="1">
    <name type="scientific">marine sediment metagenome</name>
    <dbReference type="NCBI Taxonomy" id="412755"/>
    <lineage>
        <taxon>unclassified sequences</taxon>
        <taxon>metagenomes</taxon>
        <taxon>ecological metagenomes</taxon>
    </lineage>
</organism>
<reference evidence="1" key="1">
    <citation type="journal article" date="2014" name="Front. Microbiol.">
        <title>High frequency of phylogenetically diverse reductive dehalogenase-homologous genes in deep subseafloor sedimentary metagenomes.</title>
        <authorList>
            <person name="Kawai M."/>
            <person name="Futagami T."/>
            <person name="Toyoda A."/>
            <person name="Takaki Y."/>
            <person name="Nishi S."/>
            <person name="Hori S."/>
            <person name="Arai W."/>
            <person name="Tsubouchi T."/>
            <person name="Morono Y."/>
            <person name="Uchiyama I."/>
            <person name="Ito T."/>
            <person name="Fujiyama A."/>
            <person name="Inagaki F."/>
            <person name="Takami H."/>
        </authorList>
    </citation>
    <scope>NUCLEOTIDE SEQUENCE</scope>
    <source>
        <strain evidence="1">Expedition CK06-06</strain>
    </source>
</reference>
<dbReference type="SUPFAM" id="SSF48452">
    <property type="entry name" value="TPR-like"/>
    <property type="match status" value="1"/>
</dbReference>
<protein>
    <recommendedName>
        <fullName evidence="2">Tetratricopeptide repeat protein</fullName>
    </recommendedName>
</protein>
<accession>X1NTK5</accession>
<sequence length="257" mass="30458">VAWYLEKNLPNPKKKGLRTPKPQVLRLTIIYLLELSATSQDWEILGFSARARRIIDEAKHYMKSQHKKESTLFPFEFYQLWARYNIGIAYYHQQQYRKAVLEFNQIIWQVSEWEEKRQELFKYYKGSFGKQLLFLPAQIFRAEVQLKLQLAYHALETLNAVTSSGRLSKYKRTRALLIKIQAFQLMGRLDKSWASLTIASKYLSVNKIKGRFDCKFPDRNDINGCDFPRLGERFVDLLIDDYLQWLTIAGTEQKRSK</sequence>
<dbReference type="InterPro" id="IPR011990">
    <property type="entry name" value="TPR-like_helical_dom_sf"/>
</dbReference>
<dbReference type="EMBL" id="BARV01029706">
    <property type="protein sequence ID" value="GAI33536.1"/>
    <property type="molecule type" value="Genomic_DNA"/>
</dbReference>
<feature type="non-terminal residue" evidence="1">
    <location>
        <position position="1"/>
    </location>
</feature>